<evidence type="ECO:0000256" key="7">
    <source>
        <dbReference type="ARBA" id="ARBA00023296"/>
    </source>
</evidence>
<evidence type="ECO:0000259" key="9">
    <source>
        <dbReference type="Pfam" id="PF17482"/>
    </source>
</evidence>
<evidence type="ECO:0000256" key="4">
    <source>
        <dbReference type="ARBA" id="ARBA00022766"/>
    </source>
</evidence>
<keyword evidence="3" id="KW-1227">Viral tail protein</keyword>
<dbReference type="EMBL" id="BK015313">
    <property type="protein sequence ID" value="DAE00851.1"/>
    <property type="molecule type" value="Genomic_DNA"/>
</dbReference>
<evidence type="ECO:0000259" key="8">
    <source>
        <dbReference type="Pfam" id="PF04984"/>
    </source>
</evidence>
<dbReference type="Gene3D" id="3.40.50.11790">
    <property type="match status" value="1"/>
</dbReference>
<dbReference type="GO" id="GO:0098027">
    <property type="term" value="C:virus tail, sheath"/>
    <property type="evidence" value="ECO:0007669"/>
    <property type="project" value="UniProtKB-KW"/>
</dbReference>
<dbReference type="GO" id="GO:0099000">
    <property type="term" value="P:symbiont genome ejection through host cell envelope, contractile tail mechanism"/>
    <property type="evidence" value="ECO:0007669"/>
    <property type="project" value="UniProtKB-KW"/>
</dbReference>
<dbReference type="Pfam" id="PF17482">
    <property type="entry name" value="Phage_sheath_1C"/>
    <property type="match status" value="1"/>
</dbReference>
<evidence type="ECO:0000256" key="1">
    <source>
        <dbReference type="ARBA" id="ARBA00008005"/>
    </source>
</evidence>
<keyword evidence="5" id="KW-0946">Virion</keyword>
<feature type="domain" description="Tail sheath protein C-terminal" evidence="9">
    <location>
        <begin position="235"/>
        <end position="355"/>
    </location>
</feature>
<dbReference type="Pfam" id="PF04984">
    <property type="entry name" value="Phage_sheath_1"/>
    <property type="match status" value="1"/>
</dbReference>
<name>A0A8S5P310_9CAUD</name>
<keyword evidence="5" id="KW-1229">Viral tail sheath protein</keyword>
<evidence type="ECO:0000256" key="5">
    <source>
        <dbReference type="ARBA" id="ARBA00023003"/>
    </source>
</evidence>
<reference evidence="10" key="1">
    <citation type="journal article" date="2021" name="Proc. Natl. Acad. Sci. U.S.A.">
        <title>A Catalog of Tens of Thousands of Viruses from Human Metagenomes Reveals Hidden Associations with Chronic Diseases.</title>
        <authorList>
            <person name="Tisza M.J."/>
            <person name="Buck C.B."/>
        </authorList>
    </citation>
    <scope>NUCLEOTIDE SEQUENCE</scope>
    <source>
        <strain evidence="10">Ctitf6</strain>
    </source>
</reference>
<evidence type="ECO:0000256" key="3">
    <source>
        <dbReference type="ARBA" id="ARBA00022732"/>
    </source>
</evidence>
<evidence type="ECO:0000313" key="10">
    <source>
        <dbReference type="EMBL" id="DAE00851.1"/>
    </source>
</evidence>
<sequence>MGAPEVSLTFIEKGITAIQRGERGTVLLLLKDSKALGSHTVISVSDIPKELSSDNQWYVQKALIGYQVAPRRVMLYVMNSAEDVAGEYTKAEKIMETNRFDWLAIPTVETDGKAEEIASWIKTQRTVNHKTVKAVLPNSASDTEGVVNITSSLFKEGTEYEAEKTAPRIAGLIAGTPMTISCTYAPLSDFDDCTRLTREELDAAVDAGKLVFEWDGDKVKVCRGVNSFVTTADGKGESFKKIKIVEIMDMIQDDIVSTARDSYIGKYANSYDNKCLLITAINAYFAELVRNGLLANGKCEINLDRQKTYLGGKGIDTSEMSDDEIRQANTGSYVFLKAVISILDAMEDIEMEIYI</sequence>
<keyword evidence="4" id="KW-1242">Viral contractile tail ejection system</keyword>
<comment type="similarity">
    <text evidence="1">Belongs to the myoviridae tail sheath protein family.</text>
</comment>
<evidence type="ECO:0000256" key="2">
    <source>
        <dbReference type="ARBA" id="ARBA00022595"/>
    </source>
</evidence>
<proteinExistence type="inferred from homology"/>
<dbReference type="InterPro" id="IPR020287">
    <property type="entry name" value="Tail_sheath_C"/>
</dbReference>
<feature type="domain" description="Tail sheath protein subtilisin-like" evidence="8">
    <location>
        <begin position="86"/>
        <end position="227"/>
    </location>
</feature>
<dbReference type="InterPro" id="IPR035089">
    <property type="entry name" value="Phage_sheath_subtilisin"/>
</dbReference>
<protein>
    <submittedName>
        <fullName evidence="10">Tail sheath protein</fullName>
    </submittedName>
</protein>
<keyword evidence="7" id="KW-1160">Virus entry into host cell</keyword>
<organism evidence="10">
    <name type="scientific">Siphoviridae sp. ctitf6</name>
    <dbReference type="NCBI Taxonomy" id="2825627"/>
    <lineage>
        <taxon>Viruses</taxon>
        <taxon>Duplodnaviria</taxon>
        <taxon>Heunggongvirae</taxon>
        <taxon>Uroviricota</taxon>
        <taxon>Caudoviricetes</taxon>
    </lineage>
</organism>
<accession>A0A8S5P310</accession>
<keyword evidence="6" id="KW-1171">Viral genome ejection through host cell envelope</keyword>
<dbReference type="Gene3D" id="3.30.1370.220">
    <property type="match status" value="1"/>
</dbReference>
<keyword evidence="2" id="KW-1162">Viral penetration into host cytoplasm</keyword>
<evidence type="ECO:0000256" key="6">
    <source>
        <dbReference type="ARBA" id="ARBA00023009"/>
    </source>
</evidence>